<keyword evidence="2" id="KW-1185">Reference proteome</keyword>
<accession>A0ABS3JBC9</accession>
<dbReference type="EMBL" id="JAFMYW010000001">
    <property type="protein sequence ID" value="MBO0947303.1"/>
    <property type="molecule type" value="Genomic_DNA"/>
</dbReference>
<sequence>MKQIVYLVTDKEQLPRMVTAIKVTPDCLLYELSQAQNMSTHYDFEISPKLDVMLSTTN</sequence>
<gene>
    <name evidence="1" type="ORF">J2I46_01830</name>
</gene>
<dbReference type="RefSeq" id="WP_207327219.1">
    <property type="nucleotide sequence ID" value="NZ_JAFMYW010000001.1"/>
</dbReference>
<reference evidence="1 2" key="1">
    <citation type="submission" date="2021-03" db="EMBL/GenBank/DDBJ databases">
        <title>Fibrella sp. HMF5405 genome sequencing and assembly.</title>
        <authorList>
            <person name="Kang H."/>
            <person name="Kim H."/>
            <person name="Bae S."/>
            <person name="Joh K."/>
        </authorList>
    </citation>
    <scope>NUCLEOTIDE SEQUENCE [LARGE SCALE GENOMIC DNA]</scope>
    <source>
        <strain evidence="1 2">HMF5405</strain>
    </source>
</reference>
<organism evidence="1 2">
    <name type="scientific">Fibrella forsythiae</name>
    <dbReference type="NCBI Taxonomy" id="2817061"/>
    <lineage>
        <taxon>Bacteria</taxon>
        <taxon>Pseudomonadati</taxon>
        <taxon>Bacteroidota</taxon>
        <taxon>Cytophagia</taxon>
        <taxon>Cytophagales</taxon>
        <taxon>Spirosomataceae</taxon>
        <taxon>Fibrella</taxon>
    </lineage>
</organism>
<proteinExistence type="predicted"/>
<protein>
    <submittedName>
        <fullName evidence="1">Uncharacterized protein</fullName>
    </submittedName>
</protein>
<dbReference type="Proteomes" id="UP000664628">
    <property type="component" value="Unassembled WGS sequence"/>
</dbReference>
<name>A0ABS3JBC9_9BACT</name>
<evidence type="ECO:0000313" key="2">
    <source>
        <dbReference type="Proteomes" id="UP000664628"/>
    </source>
</evidence>
<evidence type="ECO:0000313" key="1">
    <source>
        <dbReference type="EMBL" id="MBO0947303.1"/>
    </source>
</evidence>
<comment type="caution">
    <text evidence="1">The sequence shown here is derived from an EMBL/GenBank/DDBJ whole genome shotgun (WGS) entry which is preliminary data.</text>
</comment>